<name>A0A2H3GHJ2_GIBZA</name>
<dbReference type="InterPro" id="IPR027443">
    <property type="entry name" value="IPNS-like_sf"/>
</dbReference>
<dbReference type="InterPro" id="IPR005123">
    <property type="entry name" value="Oxoglu/Fe-dep_dioxygenase_dom"/>
</dbReference>
<dbReference type="Pfam" id="PF14226">
    <property type="entry name" value="DIOX_N"/>
    <property type="match status" value="1"/>
</dbReference>
<dbReference type="GO" id="GO:0044283">
    <property type="term" value="P:small molecule biosynthetic process"/>
    <property type="evidence" value="ECO:0007669"/>
    <property type="project" value="UniProtKB-ARBA"/>
</dbReference>
<evidence type="ECO:0000256" key="2">
    <source>
        <dbReference type="ARBA" id="ARBA00022723"/>
    </source>
</evidence>
<gene>
    <name evidence="6" type="ORF">FUG_LOCUS431363</name>
</gene>
<proteinExistence type="inferred from homology"/>
<dbReference type="PANTHER" id="PTHR10209">
    <property type="entry name" value="OXIDOREDUCTASE, 2OG-FE II OXYGENASE FAMILY PROTEIN"/>
    <property type="match status" value="1"/>
</dbReference>
<dbReference type="PROSITE" id="PS51471">
    <property type="entry name" value="FE2OG_OXY"/>
    <property type="match status" value="1"/>
</dbReference>
<evidence type="ECO:0000256" key="3">
    <source>
        <dbReference type="ARBA" id="ARBA00023002"/>
    </source>
</evidence>
<dbReference type="InterPro" id="IPR044861">
    <property type="entry name" value="IPNS-like_FE2OG_OXY"/>
</dbReference>
<dbReference type="OrthoDB" id="627829at2759"/>
<keyword evidence="4 5" id="KW-0408">Iron</keyword>
<dbReference type="GO" id="GO:0046872">
    <property type="term" value="F:metal ion binding"/>
    <property type="evidence" value="ECO:0007669"/>
    <property type="project" value="UniProtKB-KW"/>
</dbReference>
<reference evidence="6" key="1">
    <citation type="submission" date="2019-04" db="EMBL/GenBank/DDBJ databases">
        <authorList>
            <person name="Melise S."/>
            <person name="Noan J."/>
            <person name="Okalmin O."/>
        </authorList>
    </citation>
    <scope>NUCLEOTIDE SEQUENCE</scope>
    <source>
        <strain evidence="6">FN9</strain>
    </source>
</reference>
<comment type="similarity">
    <text evidence="1 5">Belongs to the iron/ascorbate-dependent oxidoreductase family.</text>
</comment>
<evidence type="ECO:0000256" key="4">
    <source>
        <dbReference type="ARBA" id="ARBA00023004"/>
    </source>
</evidence>
<dbReference type="GO" id="GO:0016491">
    <property type="term" value="F:oxidoreductase activity"/>
    <property type="evidence" value="ECO:0007669"/>
    <property type="project" value="UniProtKB-KW"/>
</dbReference>
<organism evidence="6">
    <name type="scientific">Gibberella zeae</name>
    <name type="common">Wheat head blight fungus</name>
    <name type="synonym">Fusarium graminearum</name>
    <dbReference type="NCBI Taxonomy" id="5518"/>
    <lineage>
        <taxon>Eukaryota</taxon>
        <taxon>Fungi</taxon>
        <taxon>Dikarya</taxon>
        <taxon>Ascomycota</taxon>
        <taxon>Pezizomycotina</taxon>
        <taxon>Sordariomycetes</taxon>
        <taxon>Hypocreomycetidae</taxon>
        <taxon>Hypocreales</taxon>
        <taxon>Nectriaceae</taxon>
        <taxon>Fusarium</taxon>
    </lineage>
</organism>
<dbReference type="InterPro" id="IPR026992">
    <property type="entry name" value="DIOX_N"/>
</dbReference>
<keyword evidence="3 5" id="KW-0560">Oxidoreductase</keyword>
<dbReference type="EMBL" id="CAAKMV010000152">
    <property type="protein sequence ID" value="VIO61231.1"/>
    <property type="molecule type" value="Genomic_DNA"/>
</dbReference>
<dbReference type="AlphaFoldDB" id="A0A2H3GHJ2"/>
<sequence length="381" mass="42391">MASNFTSIPVLDYPSSLSPSTKPAFLAELRDALVKVGFFQVRDPPIPLKLQQDALRLSAQFFDLPTEKKLNIENVHSKRFLGYSRINSESTASGTDYLESILLGPNLPELGPEEPVYLHLQGPSQWPDEVSVPGFRDVLEAYHSQIQDFSIEFARLIAEALEMPLDTLTKLLGQPLFSRLKPTRYLPPSMNPAAEDGSHGIGPHKDIAFMTYLLQGGTHNCLEVQNKLGHWVPVPPVPGALVVNIGRLLEVITGGVCVATTHRVILKRQGFIDGDGKSLGPRISLPFFQFVNPRLTVDDVLVDVPHHIKDLVPDQVATTEAETFFSGLFNNCIGDNIFVNHLTTYPRVGKRWYPDLMQLASEKQAESKRLDEQRRATEGHI</sequence>
<keyword evidence="2 5" id="KW-0479">Metal-binding</keyword>
<dbReference type="Gene3D" id="2.60.120.330">
    <property type="entry name" value="B-lactam Antibiotic, Isopenicillin N Synthase, Chain"/>
    <property type="match status" value="1"/>
</dbReference>
<accession>A0A2H3GHJ2</accession>
<protein>
    <submittedName>
        <fullName evidence="6">Uncharacterized protein</fullName>
    </submittedName>
</protein>
<evidence type="ECO:0000256" key="5">
    <source>
        <dbReference type="RuleBase" id="RU003682"/>
    </source>
</evidence>
<dbReference type="SUPFAM" id="SSF51197">
    <property type="entry name" value="Clavaminate synthase-like"/>
    <property type="match status" value="1"/>
</dbReference>
<evidence type="ECO:0000256" key="1">
    <source>
        <dbReference type="ARBA" id="ARBA00008056"/>
    </source>
</evidence>
<dbReference type="Pfam" id="PF03171">
    <property type="entry name" value="2OG-FeII_Oxy"/>
    <property type="match status" value="1"/>
</dbReference>
<evidence type="ECO:0000313" key="6">
    <source>
        <dbReference type="EMBL" id="VIO61231.1"/>
    </source>
</evidence>
<dbReference type="PANTHER" id="PTHR10209:SF812">
    <property type="entry name" value="2OG-FE(II) OXYGENASE FAMILY, PUTATIVE (AFU_ORTHOLOGUE AFUA_3G14880)-RELATED"/>
    <property type="match status" value="1"/>
</dbReference>